<dbReference type="PANTHER" id="PTHR30185:SF18">
    <property type="entry name" value="TRANSCRIPTIONAL REGULATOR MTLR"/>
    <property type="match status" value="1"/>
</dbReference>
<evidence type="ECO:0000313" key="4">
    <source>
        <dbReference type="Proteomes" id="UP001276902"/>
    </source>
</evidence>
<keyword evidence="1" id="KW-0805">Transcription regulation</keyword>
<gene>
    <name evidence="3" type="ORF">MQE39_06055</name>
</gene>
<accession>A0AB35ULQ9</accession>
<reference evidence="3" key="1">
    <citation type="submission" date="2022-03" db="EMBL/GenBank/DDBJ databases">
        <title>First case of bacteraemia caused by Dielma fastidiosa in a patient hospitalised with diverticulitis.</title>
        <authorList>
            <person name="Forman-Ankjaer B."/>
            <person name="Hvid-Jensen F."/>
            <person name="Kobel C.M."/>
            <person name="Greve T."/>
        </authorList>
    </citation>
    <scope>NUCLEOTIDE SEQUENCE</scope>
    <source>
        <strain evidence="3">AUH_DF_2021</strain>
    </source>
</reference>
<name>A0AB35ULQ9_9FIRM</name>
<evidence type="ECO:0000256" key="2">
    <source>
        <dbReference type="ARBA" id="ARBA00023163"/>
    </source>
</evidence>
<sequence>MKIVINHYLAAAFLFINESCTEKSMQETFHFSDYELKKTISAIIELAPHFGAKVYETKFLISYIIIDQQLFSDYYYLLRAFYYRNINNSTFTQNIFYNTYIGLKLLISNEAVNMDLISAELYRSRSALRYNLQWIKKFFYNYHLNIYNKPHYGLITIGNEFYKRYAMIALIGQLDVRIFNNDFFNSCTQLIYNDFYIRSRNILREFASESTTTISLGSSRILAYYLTIQRSRSHNRPILTPALSGFKQVIIRSHSYAITKMLYSQFYEKEELPLEDEMISFFILYMAHKEEYSEDEQFLKEIGIEKSSEILYKSVKAYLREKLKISNLEDYYNDLIGTEIKRLMLKHQFHILNLRMTNLGGRKHLFSNPVLIMILNSLKGIVNELLQEEELPPSHFGVLLSAIERKFQFTKIPCLKSKIALISRDNERELSILKCEIERLVPSEYYSIIQIIPYRSYRLDMYSDYLFITDTVPEYGPKLKYYVLPHHHNQLNDLLPFIKNHREFYKIYIDSKIILKKRTEFSTANGSSVEKDYIINNCLFLFYEQEVPMKIQICITKLGYDQYIGGKAVTNVVELNFYPDEYTYVILYFICKIFISYPELLNEQNADVLSENINQYLCESIY</sequence>
<dbReference type="Proteomes" id="UP001276902">
    <property type="component" value="Unassembled WGS sequence"/>
</dbReference>
<dbReference type="PANTHER" id="PTHR30185">
    <property type="entry name" value="CRYPTIC BETA-GLUCOSIDE BGL OPERON ANTITERMINATOR"/>
    <property type="match status" value="1"/>
</dbReference>
<organism evidence="3 4">
    <name type="scientific">Dielma fastidiosa</name>
    <dbReference type="NCBI Taxonomy" id="1034346"/>
    <lineage>
        <taxon>Bacteria</taxon>
        <taxon>Bacillati</taxon>
        <taxon>Bacillota</taxon>
        <taxon>Erysipelotrichia</taxon>
        <taxon>Erysipelotrichales</taxon>
        <taxon>Erysipelotrichaceae</taxon>
        <taxon>Dielma</taxon>
    </lineage>
</organism>
<dbReference type="RefSeq" id="WP_320883309.1">
    <property type="nucleotide sequence ID" value="NZ_BAABZA010000001.1"/>
</dbReference>
<dbReference type="InterPro" id="IPR050661">
    <property type="entry name" value="BglG_antiterminators"/>
</dbReference>
<keyword evidence="2" id="KW-0804">Transcription</keyword>
<proteinExistence type="predicted"/>
<comment type="caution">
    <text evidence="3">The sequence shown here is derived from an EMBL/GenBank/DDBJ whole genome shotgun (WGS) entry which is preliminary data.</text>
</comment>
<evidence type="ECO:0008006" key="5">
    <source>
        <dbReference type="Google" id="ProtNLM"/>
    </source>
</evidence>
<evidence type="ECO:0000256" key="1">
    <source>
        <dbReference type="ARBA" id="ARBA00023015"/>
    </source>
</evidence>
<protein>
    <recommendedName>
        <fullName evidence="5">Mga helix-turn-helix domain-containing protein</fullName>
    </recommendedName>
</protein>
<dbReference type="EMBL" id="JALDAW010000011">
    <property type="protein sequence ID" value="MDY5167687.1"/>
    <property type="molecule type" value="Genomic_DNA"/>
</dbReference>
<dbReference type="AlphaFoldDB" id="A0AB35ULQ9"/>
<evidence type="ECO:0000313" key="3">
    <source>
        <dbReference type="EMBL" id="MDY5167687.1"/>
    </source>
</evidence>